<evidence type="ECO:0000313" key="2">
    <source>
        <dbReference type="Proteomes" id="UP000231586"/>
    </source>
</evidence>
<dbReference type="AlphaFoldDB" id="A0A2M8W467"/>
<proteinExistence type="predicted"/>
<accession>A0A2M8W467</accession>
<organism evidence="1 2">
    <name type="scientific">Luteimicrobium subarcticum</name>
    <dbReference type="NCBI Taxonomy" id="620910"/>
    <lineage>
        <taxon>Bacteria</taxon>
        <taxon>Bacillati</taxon>
        <taxon>Actinomycetota</taxon>
        <taxon>Actinomycetes</taxon>
        <taxon>Micrococcales</taxon>
        <taxon>Luteimicrobium</taxon>
    </lineage>
</organism>
<reference evidence="1 2" key="1">
    <citation type="submission" date="2017-11" db="EMBL/GenBank/DDBJ databases">
        <title>Genomic Encyclopedia of Archaeal and Bacterial Type Strains, Phase II (KMG-II): From Individual Species to Whole Genera.</title>
        <authorList>
            <person name="Goeker M."/>
        </authorList>
    </citation>
    <scope>NUCLEOTIDE SEQUENCE [LARGE SCALE GENOMIC DNA]</scope>
    <source>
        <strain evidence="1 2">DSM 22413</strain>
    </source>
</reference>
<sequence length="89" mass="9833">MTAPVEDARPEDFEPVILAWGPEFARALGSLVTAGDAFVALELVQEIRDLDSSREKGIFLSPELLAWLATSHASLDIDQYIFHDCSEDL</sequence>
<name>A0A2M8W467_9MICO</name>
<dbReference type="EMBL" id="PGTZ01000011">
    <property type="protein sequence ID" value="PJI85725.1"/>
    <property type="molecule type" value="Genomic_DNA"/>
</dbReference>
<evidence type="ECO:0000313" key="1">
    <source>
        <dbReference type="EMBL" id="PJI85725.1"/>
    </source>
</evidence>
<gene>
    <name evidence="1" type="ORF">CLV34_2916</name>
</gene>
<protein>
    <submittedName>
        <fullName evidence="1">Uncharacterized protein</fullName>
    </submittedName>
</protein>
<dbReference type="Proteomes" id="UP000231586">
    <property type="component" value="Unassembled WGS sequence"/>
</dbReference>
<keyword evidence="2" id="KW-1185">Reference proteome</keyword>
<comment type="caution">
    <text evidence="1">The sequence shown here is derived from an EMBL/GenBank/DDBJ whole genome shotgun (WGS) entry which is preliminary data.</text>
</comment>